<comment type="caution">
    <text evidence="1">The sequence shown here is derived from an EMBL/GenBank/DDBJ whole genome shotgun (WGS) entry which is preliminary data.</text>
</comment>
<gene>
    <name evidence="1" type="ORF">E7156_06870</name>
</gene>
<evidence type="ECO:0000313" key="1">
    <source>
        <dbReference type="EMBL" id="MBE6165009.1"/>
    </source>
</evidence>
<sequence>MQPLELVRIKDIIIEKVSANDEELSRIFGLTERTCADRRREMTRLPSQTKALRDGGTVVTIKGFDEYLQYRGTLAWKKEMQKMNKARK</sequence>
<protein>
    <submittedName>
        <fullName evidence="1">Uncharacterized protein</fullName>
    </submittedName>
</protein>
<reference evidence="1" key="1">
    <citation type="submission" date="2019-04" db="EMBL/GenBank/DDBJ databases">
        <title>Evolution of Biomass-Degrading Anaerobic Consortia Revealed by Metagenomics.</title>
        <authorList>
            <person name="Peng X."/>
        </authorList>
    </citation>
    <scope>NUCLEOTIDE SEQUENCE</scope>
    <source>
        <strain evidence="1">SIG195</strain>
    </source>
</reference>
<evidence type="ECO:0000313" key="2">
    <source>
        <dbReference type="Proteomes" id="UP000700800"/>
    </source>
</evidence>
<dbReference type="Proteomes" id="UP000700800">
    <property type="component" value="Unassembled WGS sequence"/>
</dbReference>
<name>A0A927XGN3_9STRE</name>
<dbReference type="EMBL" id="SVAF01000017">
    <property type="protein sequence ID" value="MBE6165009.1"/>
    <property type="molecule type" value="Genomic_DNA"/>
</dbReference>
<accession>A0A927XGN3</accession>
<organism evidence="1 2">
    <name type="scientific">Streptococcus gallolyticus</name>
    <dbReference type="NCBI Taxonomy" id="315405"/>
    <lineage>
        <taxon>Bacteria</taxon>
        <taxon>Bacillati</taxon>
        <taxon>Bacillota</taxon>
        <taxon>Bacilli</taxon>
        <taxon>Lactobacillales</taxon>
        <taxon>Streptococcaceae</taxon>
        <taxon>Streptococcus</taxon>
    </lineage>
</organism>
<proteinExistence type="predicted"/>
<dbReference type="AlphaFoldDB" id="A0A927XGN3"/>